<dbReference type="InterPro" id="IPR002893">
    <property type="entry name" value="Znf_MYND"/>
</dbReference>
<dbReference type="PROSITE" id="PS50865">
    <property type="entry name" value="ZF_MYND_2"/>
    <property type="match status" value="1"/>
</dbReference>
<feature type="domain" description="MYND-type" evidence="5">
    <location>
        <begin position="433"/>
        <end position="475"/>
    </location>
</feature>
<evidence type="ECO:0000256" key="4">
    <source>
        <dbReference type="PROSITE-ProRule" id="PRU00134"/>
    </source>
</evidence>
<dbReference type="Pfam" id="PF01753">
    <property type="entry name" value="zf-MYND"/>
    <property type="match status" value="1"/>
</dbReference>
<dbReference type="Proteomes" id="UP001497453">
    <property type="component" value="Chromosome 1"/>
</dbReference>
<dbReference type="SUPFAM" id="SSF144232">
    <property type="entry name" value="HIT/MYND zinc finger-like"/>
    <property type="match status" value="1"/>
</dbReference>
<dbReference type="Gene3D" id="6.10.140.2220">
    <property type="match status" value="1"/>
</dbReference>
<sequence>MLVDDLHVLLRNDALTDGHHEQFFKSGVLSTLLQMLLYDHSYATYEYPIPPQQYIGAIMCCATWLAARLINTEQYKTAYGKECARSVLPLIPSLWSYLWKKRDFFWDPERNFNLASEEGRRRSIKLSYMIMFLLTQYTRLARIADPDTPVPQYGDDARLALYAWTHGADSRLQDDMIQVLFARVDIFEGASELFKEVVVNTGSLTAFSTTVKTVLMKPDVVNESLLVLLNLMYPAFQGCDDLVSQRPEGMNELGLLEVISFSLQRQLCCGSARLDSDIMVYALAAVSVLLQNLSLPHVKVAVTKVNELELLKLSALVYSPAAAKDDIRFREMVIPILKTYGMMGHAHRTSLPEPRALAKEVVNAARTVWLPTLQKLRDLNIPPRSPQYRWVQDWMDFGKHLNFRESIEHRLYERHMAVPPVLPKNGKHCHWKDCLCSEKTPKHPLRICMGCMRVYYCSSRCQTSDWKNGGHRERCRGRRTNGQ</sequence>
<gene>
    <name evidence="6" type="ORF">GFSPODELE1_LOCUS1374</name>
</gene>
<evidence type="ECO:0000313" key="6">
    <source>
        <dbReference type="EMBL" id="CAL1696856.1"/>
    </source>
</evidence>
<accession>A0ABP1CMC6</accession>
<evidence type="ECO:0000256" key="1">
    <source>
        <dbReference type="ARBA" id="ARBA00022723"/>
    </source>
</evidence>
<reference evidence="7" key="1">
    <citation type="submission" date="2024-04" db="EMBL/GenBank/DDBJ databases">
        <authorList>
            <person name="Shaw F."/>
            <person name="Minotto A."/>
        </authorList>
    </citation>
    <scope>NUCLEOTIDE SEQUENCE [LARGE SCALE GENOMIC DNA]</scope>
</reference>
<keyword evidence="3" id="KW-0862">Zinc</keyword>
<evidence type="ECO:0000256" key="2">
    <source>
        <dbReference type="ARBA" id="ARBA00022771"/>
    </source>
</evidence>
<keyword evidence="7" id="KW-1185">Reference proteome</keyword>
<dbReference type="EMBL" id="OZ037944">
    <property type="protein sequence ID" value="CAL1696856.1"/>
    <property type="molecule type" value="Genomic_DNA"/>
</dbReference>
<evidence type="ECO:0000256" key="3">
    <source>
        <dbReference type="ARBA" id="ARBA00022833"/>
    </source>
</evidence>
<evidence type="ECO:0000259" key="5">
    <source>
        <dbReference type="PROSITE" id="PS50865"/>
    </source>
</evidence>
<evidence type="ECO:0000313" key="7">
    <source>
        <dbReference type="Proteomes" id="UP001497453"/>
    </source>
</evidence>
<proteinExistence type="predicted"/>
<keyword evidence="1" id="KW-0479">Metal-binding</keyword>
<name>A0ABP1CMC6_9APHY</name>
<keyword evidence="2 4" id="KW-0863">Zinc-finger</keyword>
<protein>
    <recommendedName>
        <fullName evidence="5">MYND-type domain-containing protein</fullName>
    </recommendedName>
</protein>
<organism evidence="6 7">
    <name type="scientific">Somion occarium</name>
    <dbReference type="NCBI Taxonomy" id="3059160"/>
    <lineage>
        <taxon>Eukaryota</taxon>
        <taxon>Fungi</taxon>
        <taxon>Dikarya</taxon>
        <taxon>Basidiomycota</taxon>
        <taxon>Agaricomycotina</taxon>
        <taxon>Agaricomycetes</taxon>
        <taxon>Polyporales</taxon>
        <taxon>Cerrenaceae</taxon>
        <taxon>Somion</taxon>
    </lineage>
</organism>